<dbReference type="FunFam" id="1.10.1580.10:FF:000006">
    <property type="entry name" value="Nuclear GTP-binding protein NUG1"/>
    <property type="match status" value="1"/>
</dbReference>
<accession>A0A5E8C5B0</accession>
<keyword evidence="11" id="KW-1185">Reference proteome</keyword>
<evidence type="ECO:0000313" key="10">
    <source>
        <dbReference type="EMBL" id="VVT58250.1"/>
    </source>
</evidence>
<dbReference type="GO" id="GO:0006364">
    <property type="term" value="P:rRNA processing"/>
    <property type="evidence" value="ECO:0007669"/>
    <property type="project" value="UniProtKB-ARBA"/>
</dbReference>
<evidence type="ECO:0000256" key="7">
    <source>
        <dbReference type="ARBA" id="ARBA00023242"/>
    </source>
</evidence>
<dbReference type="InterPro" id="IPR023179">
    <property type="entry name" value="GTP-bd_ortho_bundle_sf"/>
</dbReference>
<dbReference type="AlphaFoldDB" id="A0A5E8C5B0"/>
<dbReference type="PRINTS" id="PR00326">
    <property type="entry name" value="GTP1OBG"/>
</dbReference>
<dbReference type="PANTHER" id="PTHR11089:SF30">
    <property type="entry name" value="GUANINE NUCLEOTIDE-BINDING PROTEIN-LIKE 3 HOMOLOG"/>
    <property type="match status" value="1"/>
</dbReference>
<protein>
    <recommendedName>
        <fullName evidence="9">CP-type G domain-containing protein</fullName>
    </recommendedName>
</protein>
<dbReference type="GeneID" id="43584926"/>
<dbReference type="PANTHER" id="PTHR11089">
    <property type="entry name" value="GTP-BINDING PROTEIN-RELATED"/>
    <property type="match status" value="1"/>
</dbReference>
<gene>
    <name evidence="10" type="ORF">SAPINGB_P006112</name>
</gene>
<keyword evidence="6" id="KW-0342">GTP-binding</keyword>
<keyword evidence="3" id="KW-0690">Ribosome biogenesis</keyword>
<dbReference type="Pfam" id="PF01926">
    <property type="entry name" value="MMR_HSR1"/>
    <property type="match status" value="1"/>
</dbReference>
<keyword evidence="4" id="KW-0547">Nucleotide-binding</keyword>
<evidence type="ECO:0000256" key="5">
    <source>
        <dbReference type="ARBA" id="ARBA00022927"/>
    </source>
</evidence>
<dbReference type="GO" id="GO:0042273">
    <property type="term" value="P:ribosomal large subunit biogenesis"/>
    <property type="evidence" value="ECO:0007669"/>
    <property type="project" value="UniProtKB-ARBA"/>
</dbReference>
<dbReference type="InterPro" id="IPR050755">
    <property type="entry name" value="TRAFAC_YlqF/YawG_RiboMat"/>
</dbReference>
<dbReference type="Pfam" id="PF08701">
    <property type="entry name" value="GN3L_Grn1"/>
    <property type="match status" value="1"/>
</dbReference>
<dbReference type="InterPro" id="IPR030378">
    <property type="entry name" value="G_CP_dom"/>
</dbReference>
<keyword evidence="7" id="KW-0539">Nucleus</keyword>
<evidence type="ECO:0000256" key="4">
    <source>
        <dbReference type="ARBA" id="ARBA00022741"/>
    </source>
</evidence>
<evidence type="ECO:0000259" key="9">
    <source>
        <dbReference type="PROSITE" id="PS51721"/>
    </source>
</evidence>
<keyword evidence="2" id="KW-0813">Transport</keyword>
<comment type="subcellular location">
    <subcellularLocation>
        <location evidence="1">Nucleus</location>
    </subcellularLocation>
</comment>
<dbReference type="OrthoDB" id="10266128at2759"/>
<evidence type="ECO:0000256" key="1">
    <source>
        <dbReference type="ARBA" id="ARBA00004123"/>
    </source>
</evidence>
<proteinExistence type="predicted"/>
<sequence length="520" mass="57362">MASKVKKSKSKRGTTRLREGIKKKVAAHNRKQRKLSKKDPTWKSRHPRDPGIPSSFPFKDKILEDIEERRRIDTELKAQRREERRQALVNAGETNAEAIEAQLDQEEKHDNSTRLAALLESARAAADEFDSDEDDDDDEDEMDTEDVEGVIDIEIEDNDSKDSSRKAFDKIFKAVVDRSDVILYVLDSRDPEGTRSRQVEQAVLAKPDKRLLFVLNKIDLVPSNVLKQWHSALKQSFPTLPLAADKAASNAVTFVHKGLTQQSTASALLQALKAYAAKSNLKRSITVGVVGYPNVGKSSVINALLSRHGGSRRACPVGAQAGVTTTIRQVKIDNKLSVLDSPGIVFPAVETAKKGTAPVDEQSRLVLLNALPPKQIDDPVPAVSLLLKRISKNAELRDRLMAVYKLTPLNDSSFNSLVTDFLVQIARKKGRLGKGGIPDLKGAAHAVIVDWRDGRIPGWTLPDADALEPKIPENKSDLVISASGPKEEKVIVTEWAQEFSLDGLWDGNFGGDDNEDVEMN</sequence>
<dbReference type="SUPFAM" id="SSF52540">
    <property type="entry name" value="P-loop containing nucleoside triphosphate hydrolases"/>
    <property type="match status" value="1"/>
</dbReference>
<feature type="compositionally biased region" description="Basic residues" evidence="8">
    <location>
        <begin position="1"/>
        <end position="15"/>
    </location>
</feature>
<dbReference type="GO" id="GO:0005730">
    <property type="term" value="C:nucleolus"/>
    <property type="evidence" value="ECO:0007669"/>
    <property type="project" value="TreeGrafter"/>
</dbReference>
<feature type="compositionally biased region" description="Basic residues" evidence="8">
    <location>
        <begin position="23"/>
        <end position="36"/>
    </location>
</feature>
<evidence type="ECO:0000256" key="8">
    <source>
        <dbReference type="SAM" id="MobiDB-lite"/>
    </source>
</evidence>
<feature type="region of interest" description="Disordered" evidence="8">
    <location>
        <begin position="1"/>
        <end position="64"/>
    </location>
</feature>
<evidence type="ECO:0000256" key="3">
    <source>
        <dbReference type="ARBA" id="ARBA00022517"/>
    </source>
</evidence>
<dbReference type="RefSeq" id="XP_031856717.1">
    <property type="nucleotide sequence ID" value="XM_032000826.1"/>
</dbReference>
<evidence type="ECO:0000256" key="6">
    <source>
        <dbReference type="ARBA" id="ARBA00023134"/>
    </source>
</evidence>
<dbReference type="EMBL" id="CABVLU010000005">
    <property type="protein sequence ID" value="VVT58250.1"/>
    <property type="molecule type" value="Genomic_DNA"/>
</dbReference>
<dbReference type="InterPro" id="IPR027417">
    <property type="entry name" value="P-loop_NTPase"/>
</dbReference>
<evidence type="ECO:0000313" key="11">
    <source>
        <dbReference type="Proteomes" id="UP000398389"/>
    </source>
</evidence>
<feature type="domain" description="CP-type G" evidence="9">
    <location>
        <begin position="168"/>
        <end position="347"/>
    </location>
</feature>
<evidence type="ECO:0000256" key="2">
    <source>
        <dbReference type="ARBA" id="ARBA00022448"/>
    </source>
</evidence>
<dbReference type="GO" id="GO:0015031">
    <property type="term" value="P:protein transport"/>
    <property type="evidence" value="ECO:0007669"/>
    <property type="project" value="UniProtKB-KW"/>
</dbReference>
<dbReference type="InterPro" id="IPR006073">
    <property type="entry name" value="GTP-bd"/>
</dbReference>
<feature type="compositionally biased region" description="Acidic residues" evidence="8">
    <location>
        <begin position="127"/>
        <end position="144"/>
    </location>
</feature>
<dbReference type="PROSITE" id="PS51721">
    <property type="entry name" value="G_CP"/>
    <property type="match status" value="1"/>
</dbReference>
<feature type="region of interest" description="Disordered" evidence="8">
    <location>
        <begin position="124"/>
        <end position="144"/>
    </location>
</feature>
<reference evidence="10 11" key="1">
    <citation type="submission" date="2019-09" db="EMBL/GenBank/DDBJ databases">
        <authorList>
            <person name="Brejova B."/>
        </authorList>
    </citation>
    <scope>NUCLEOTIDE SEQUENCE [LARGE SCALE GENOMIC DNA]</scope>
</reference>
<dbReference type="GO" id="GO:0030684">
    <property type="term" value="C:preribosome"/>
    <property type="evidence" value="ECO:0007669"/>
    <property type="project" value="UniProtKB-ARBA"/>
</dbReference>
<dbReference type="Gene3D" id="1.10.1580.10">
    <property type="match status" value="1"/>
</dbReference>
<name>A0A5E8C5B0_9ASCO</name>
<organism evidence="10 11">
    <name type="scientific">Magnusiomyces paraingens</name>
    <dbReference type="NCBI Taxonomy" id="2606893"/>
    <lineage>
        <taxon>Eukaryota</taxon>
        <taxon>Fungi</taxon>
        <taxon>Dikarya</taxon>
        <taxon>Ascomycota</taxon>
        <taxon>Saccharomycotina</taxon>
        <taxon>Dipodascomycetes</taxon>
        <taxon>Dipodascales</taxon>
        <taxon>Dipodascaceae</taxon>
        <taxon>Magnusiomyces</taxon>
    </lineage>
</organism>
<dbReference type="InterPro" id="IPR014813">
    <property type="entry name" value="Gnl3_N_dom"/>
</dbReference>
<dbReference type="GO" id="GO:0005525">
    <property type="term" value="F:GTP binding"/>
    <property type="evidence" value="ECO:0007669"/>
    <property type="project" value="UniProtKB-KW"/>
</dbReference>
<keyword evidence="5" id="KW-0653">Protein transport</keyword>
<dbReference type="Gene3D" id="3.40.50.300">
    <property type="entry name" value="P-loop containing nucleotide triphosphate hydrolases"/>
    <property type="match status" value="1"/>
</dbReference>
<dbReference type="Proteomes" id="UP000398389">
    <property type="component" value="Unassembled WGS sequence"/>
</dbReference>